<dbReference type="PANTHER" id="PTHR35788">
    <property type="entry name" value="EXPORTED PROTEIN-RELATED"/>
    <property type="match status" value="1"/>
</dbReference>
<dbReference type="InterPro" id="IPR022029">
    <property type="entry name" value="YoaR-like_PG-bd"/>
</dbReference>
<dbReference type="Pfam" id="PF12229">
    <property type="entry name" value="PG_binding_4"/>
    <property type="match status" value="1"/>
</dbReference>
<accession>S0G0C7</accession>
<dbReference type="InterPro" id="IPR007391">
    <property type="entry name" value="Vancomycin_resist_VanW"/>
</dbReference>
<keyword evidence="1" id="KW-0472">Membrane</keyword>
<dbReference type="EMBL" id="AORV01000001">
    <property type="protein sequence ID" value="EMS74258.1"/>
    <property type="molecule type" value="Genomic_DNA"/>
</dbReference>
<dbReference type="AlphaFoldDB" id="S0G0C7"/>
<name>S0G0C7_RUMCE</name>
<organism evidence="3 4">
    <name type="scientific">Ruminiclostridium cellobioparum subsp. termitidis CT1112</name>
    <dbReference type="NCBI Taxonomy" id="1195236"/>
    <lineage>
        <taxon>Bacteria</taxon>
        <taxon>Bacillati</taxon>
        <taxon>Bacillota</taxon>
        <taxon>Clostridia</taxon>
        <taxon>Eubacteriales</taxon>
        <taxon>Oscillospiraceae</taxon>
        <taxon>Ruminiclostridium</taxon>
    </lineage>
</organism>
<proteinExistence type="predicted"/>
<dbReference type="Pfam" id="PF04294">
    <property type="entry name" value="VanW"/>
    <property type="match status" value="1"/>
</dbReference>
<evidence type="ECO:0000313" key="3">
    <source>
        <dbReference type="EMBL" id="EMS74258.1"/>
    </source>
</evidence>
<gene>
    <name evidence="3" type="ORF">CTER_0009</name>
</gene>
<dbReference type="STRING" id="1195236.CTER_0009"/>
<keyword evidence="1" id="KW-0812">Transmembrane</keyword>
<evidence type="ECO:0000259" key="2">
    <source>
        <dbReference type="Pfam" id="PF12229"/>
    </source>
</evidence>
<comment type="caution">
    <text evidence="3">The sequence shown here is derived from an EMBL/GenBank/DDBJ whole genome shotgun (WGS) entry which is preliminary data.</text>
</comment>
<dbReference type="InterPro" id="IPR052913">
    <property type="entry name" value="Glycopeptide_resist_protein"/>
</dbReference>
<reference evidence="3 4" key="1">
    <citation type="journal article" date="2013" name="Genome Announc.">
        <title>Draft Genome Sequence of the Cellulolytic, Mesophilic, Anaerobic Bacterium Clostridium termitidis Strain CT1112 (DSM 5398).</title>
        <authorList>
            <person name="Lal S."/>
            <person name="Ramachandran U."/>
            <person name="Zhang X."/>
            <person name="Munir R."/>
            <person name="Sparling R."/>
            <person name="Levin D.B."/>
        </authorList>
    </citation>
    <scope>NUCLEOTIDE SEQUENCE [LARGE SCALE GENOMIC DNA]</scope>
    <source>
        <strain evidence="3 4">CT1112</strain>
    </source>
</reference>
<evidence type="ECO:0000256" key="1">
    <source>
        <dbReference type="SAM" id="Phobius"/>
    </source>
</evidence>
<dbReference type="PANTHER" id="PTHR35788:SF1">
    <property type="entry name" value="EXPORTED PROTEIN"/>
    <property type="match status" value="1"/>
</dbReference>
<feature type="transmembrane region" description="Helical" evidence="1">
    <location>
        <begin position="23"/>
        <end position="44"/>
    </location>
</feature>
<dbReference type="RefSeq" id="WP_004622727.1">
    <property type="nucleotide sequence ID" value="NZ_AORV01000001.1"/>
</dbReference>
<sequence>MKIPIDSKKLDHISMLIKSRRRTVLFCIAFIIVVAVTVNLISLLNSCRKLSYDYFYDGVYMDGIKLAGLSKAEALRQLEMEFQRNYKQTSIDLLYEDNTWTIPLSSIDFNFDFEAAINNAYKLGRSGSWFNRIKTIKQLKKTPVNLVVGAKYDRAKLNKYLTKIKRQIDFSASNSTYDYNCGKIIYTSDVNGKKLDIDTNTKLIEGRLLNRDFSDICLSIEIIKPLITLADVKEIKDVLGVFTTRFSSYNYSRAHNIELAGKKINNYLVLPGEEFSMDYALGPRTPSNGYMQAPIIMRNRFVAGTGGGVCQVATTLYNAILLSYMEVTKRVHHSIPLGYVPPGQDATISEGYIDLKFRNNRDYTICIATEVRDSTITVKIIGRKKPGESLNAVLRPVIVEEYNPPEPEYVINNSLSNDEVQIRVKERKGFKVVLYRDTYNEQRALINSEVISQDIYKPVRGQLAVSKKTYESLKNN</sequence>
<dbReference type="Proteomes" id="UP000014155">
    <property type="component" value="Unassembled WGS sequence"/>
</dbReference>
<dbReference type="eggNOG" id="COG2720">
    <property type="taxonomic scope" value="Bacteria"/>
</dbReference>
<dbReference type="PATRIC" id="fig|1195236.3.peg.8"/>
<protein>
    <submittedName>
        <fullName evidence="3">Putative vancomycin resistance protein</fullName>
    </submittedName>
</protein>
<feature type="domain" description="YoaR-like putative peptidoglycan binding" evidence="2">
    <location>
        <begin position="100"/>
        <end position="212"/>
    </location>
</feature>
<keyword evidence="4" id="KW-1185">Reference proteome</keyword>
<keyword evidence="1" id="KW-1133">Transmembrane helix</keyword>
<evidence type="ECO:0000313" key="4">
    <source>
        <dbReference type="Proteomes" id="UP000014155"/>
    </source>
</evidence>